<keyword evidence="1" id="KW-0963">Cytoplasm</keyword>
<dbReference type="InterPro" id="IPR007177">
    <property type="entry name" value="Tsr3_C"/>
</dbReference>
<keyword evidence="2 6" id="KW-0690">Ribosome biogenesis</keyword>
<comment type="caution">
    <text evidence="10">The sequence shown here is derived from an EMBL/GenBank/DDBJ whole genome shotgun (WGS) entry which is preliminary data.</text>
</comment>
<feature type="domain" description="16S/18S rRNA aminocarboxypropyltransferase Tsr3 C-terminal" evidence="8">
    <location>
        <begin position="110"/>
        <end position="234"/>
    </location>
</feature>
<protein>
    <recommendedName>
        <fullName evidence="6">18S rRNA aminocarboxypropyltransferase</fullName>
        <ecNumber evidence="6">2.5.1.157</ecNumber>
    </recommendedName>
</protein>
<sequence>MSSFVEHGASGRMGRKGDGKPSGKAGGGKGGSKGDKVRRGPSKGRYGNERSAPQERGEEESEANFKRRSFPITLRMWDFQQCDSKRCTGRKLCRFGYVKSMKPGQPFRGIVLSPNGEQAVSRADREIAIGISVIDCSWAKIQELPQKQLRTGYHRLLPFMVAANSVNYGRPFKLSCAEAIAATLYIVGMKEEAVQIMEEFSWGMELLHLNADCLEAYSKCETSAEVVEAQNAYLAACQEEVAERGRRLDLPPLYSDNEDDDEEEEEEAVTYDSMGNIVEAPPAAPAPSTKDQLFLNKTFGSAVEADESEEELEQLTKNLHLAIDSVKKTQEMRQTRRRSSSNEGNGNDEETYSFESMEDVKKQQVATACLEKTAIAVSGDAVMQLPESVFHQWNDAEKPDQDTTATSTSAARAASE</sequence>
<feature type="binding site" evidence="6">
    <location>
        <position position="157"/>
    </location>
    <ligand>
        <name>S-adenosyl-L-methionine</name>
        <dbReference type="ChEBI" id="CHEBI:59789"/>
    </ligand>
</feature>
<evidence type="ECO:0000256" key="4">
    <source>
        <dbReference type="ARBA" id="ARBA00022679"/>
    </source>
</evidence>
<comment type="function">
    <text evidence="6">Aminocarboxypropyltransferase that catalyzes the aminocarboxypropyl transfer on pseudouridine in 18S rRNA. It constitutes the last step in biosynthesis of the hypermodified N1-methyl-N3-(3-amino-3-carboxypropyl) pseudouridine (m1acp3-Psi).</text>
</comment>
<evidence type="ECO:0000256" key="6">
    <source>
        <dbReference type="HAMAP-Rule" id="MF_03146"/>
    </source>
</evidence>
<comment type="caution">
    <text evidence="6">Lacks conserved residue(s) required for the propagation of feature annotation.</text>
</comment>
<dbReference type="GO" id="GO:0000455">
    <property type="term" value="P:enzyme-directed rRNA pseudouridine synthesis"/>
    <property type="evidence" value="ECO:0007669"/>
    <property type="project" value="UniProtKB-UniRule"/>
</dbReference>
<evidence type="ECO:0000256" key="1">
    <source>
        <dbReference type="ARBA" id="ARBA00022490"/>
    </source>
</evidence>
<accession>A0AAV2YEQ8</accession>
<reference evidence="10" key="1">
    <citation type="submission" date="2022-11" db="EMBL/GenBank/DDBJ databases">
        <authorList>
            <person name="Morgan W.R."/>
            <person name="Tartar A."/>
        </authorList>
    </citation>
    <scope>NUCLEOTIDE SEQUENCE</scope>
    <source>
        <strain evidence="10">ARSEF 373</strain>
    </source>
</reference>
<feature type="binding site" evidence="6">
    <location>
        <position position="88"/>
    </location>
    <ligand>
        <name>S-adenosyl-L-methionine</name>
        <dbReference type="ChEBI" id="CHEBI:59789"/>
    </ligand>
</feature>
<dbReference type="PANTHER" id="PTHR20426:SF0">
    <property type="entry name" value="18S RRNA AMINOCARBOXYPROPYLTRANSFERASE"/>
    <property type="match status" value="1"/>
</dbReference>
<comment type="catalytic activity">
    <reaction evidence="6">
        <text>an N(1)-methylpseudouridine in rRNA + S-adenosyl-L-methionine = N(1)-methyl-N(3)-[(3S)-3-amino-3-carboxypropyl]pseudouridine in rRNA + S-methyl-5'-thioadenosine + H(+)</text>
        <dbReference type="Rhea" id="RHEA:63296"/>
        <dbReference type="Rhea" id="RHEA-COMP:11634"/>
        <dbReference type="Rhea" id="RHEA-COMP:16310"/>
        <dbReference type="ChEBI" id="CHEBI:15378"/>
        <dbReference type="ChEBI" id="CHEBI:17509"/>
        <dbReference type="ChEBI" id="CHEBI:59789"/>
        <dbReference type="ChEBI" id="CHEBI:74890"/>
        <dbReference type="ChEBI" id="CHEBI:146234"/>
        <dbReference type="EC" id="2.5.1.157"/>
    </reaction>
</comment>
<feature type="domain" description="RNase L inhibitor RLI-like possible metal-binding" evidence="9">
    <location>
        <begin position="76"/>
        <end position="105"/>
    </location>
</feature>
<dbReference type="EC" id="2.5.1.157" evidence="6"/>
<dbReference type="HAMAP" id="MF_01116">
    <property type="entry name" value="TSR3"/>
    <property type="match status" value="1"/>
</dbReference>
<keyword evidence="3 6" id="KW-0698">rRNA processing</keyword>
<keyword evidence="4 6" id="KW-0808">Transferase</keyword>
<keyword evidence="5 6" id="KW-0949">S-adenosyl-L-methionine</keyword>
<evidence type="ECO:0000256" key="5">
    <source>
        <dbReference type="ARBA" id="ARBA00022691"/>
    </source>
</evidence>
<dbReference type="InterPro" id="IPR022968">
    <property type="entry name" value="Tsr3-like"/>
</dbReference>
<organism evidence="10 11">
    <name type="scientific">Lagenidium giganteum</name>
    <dbReference type="NCBI Taxonomy" id="4803"/>
    <lineage>
        <taxon>Eukaryota</taxon>
        <taxon>Sar</taxon>
        <taxon>Stramenopiles</taxon>
        <taxon>Oomycota</taxon>
        <taxon>Peronosporomycetes</taxon>
        <taxon>Pythiales</taxon>
        <taxon>Pythiaceae</taxon>
    </lineage>
</organism>
<dbReference type="AlphaFoldDB" id="A0AAV2YEQ8"/>
<dbReference type="EMBL" id="DAKRPA010000402">
    <property type="protein sequence ID" value="DAZ92671.1"/>
    <property type="molecule type" value="Genomic_DNA"/>
</dbReference>
<gene>
    <name evidence="10" type="ORF">N0F65_000441</name>
</gene>
<dbReference type="GO" id="GO:1904047">
    <property type="term" value="F:S-adenosyl-L-methionine binding"/>
    <property type="evidence" value="ECO:0007669"/>
    <property type="project" value="UniProtKB-UniRule"/>
</dbReference>
<dbReference type="InterPro" id="IPR007209">
    <property type="entry name" value="RNaseL-inhib-like_metal-bd_dom"/>
</dbReference>
<feature type="compositionally biased region" description="Basic and acidic residues" evidence="7">
    <location>
        <begin position="46"/>
        <end position="56"/>
    </location>
</feature>
<dbReference type="PANTHER" id="PTHR20426">
    <property type="entry name" value="RIBOSOME BIOGENESIS PROTEIN TSR3 HOMOLOG"/>
    <property type="match status" value="1"/>
</dbReference>
<reference evidence="10" key="2">
    <citation type="journal article" date="2023" name="Microbiol Resour">
        <title>Decontamination and Annotation of the Draft Genome Sequence of the Oomycete Lagenidium giganteum ARSEF 373.</title>
        <authorList>
            <person name="Morgan W.R."/>
            <person name="Tartar A."/>
        </authorList>
    </citation>
    <scope>NUCLEOTIDE SEQUENCE</scope>
    <source>
        <strain evidence="10">ARSEF 373</strain>
    </source>
</reference>
<feature type="region of interest" description="Disordered" evidence="7">
    <location>
        <begin position="248"/>
        <end position="269"/>
    </location>
</feature>
<evidence type="ECO:0000256" key="7">
    <source>
        <dbReference type="SAM" id="MobiDB-lite"/>
    </source>
</evidence>
<feature type="region of interest" description="Disordered" evidence="7">
    <location>
        <begin position="390"/>
        <end position="416"/>
    </location>
</feature>
<feature type="region of interest" description="Disordered" evidence="7">
    <location>
        <begin position="326"/>
        <end position="356"/>
    </location>
</feature>
<evidence type="ECO:0000256" key="3">
    <source>
        <dbReference type="ARBA" id="ARBA00022552"/>
    </source>
</evidence>
<dbReference type="GO" id="GO:0106388">
    <property type="term" value="F:rRNA small subunit aminocarboxypropyltransferase activity"/>
    <property type="evidence" value="ECO:0007669"/>
    <property type="project" value="UniProtKB-EC"/>
</dbReference>
<evidence type="ECO:0000313" key="10">
    <source>
        <dbReference type="EMBL" id="DAZ92671.1"/>
    </source>
</evidence>
<feature type="compositionally biased region" description="Low complexity" evidence="7">
    <location>
        <begin position="403"/>
        <end position="416"/>
    </location>
</feature>
<evidence type="ECO:0000313" key="11">
    <source>
        <dbReference type="Proteomes" id="UP001146120"/>
    </source>
</evidence>
<comment type="similarity">
    <text evidence="6">Belongs to the TDD superfamily. TSR3 family.</text>
</comment>
<keyword evidence="11" id="KW-1185">Reference proteome</keyword>
<evidence type="ECO:0000259" key="8">
    <source>
        <dbReference type="Pfam" id="PF04034"/>
    </source>
</evidence>
<dbReference type="Pfam" id="PF04068">
    <property type="entry name" value="Fer4_RLI"/>
    <property type="match status" value="1"/>
</dbReference>
<feature type="binding site" evidence="6">
    <location>
        <position position="134"/>
    </location>
    <ligand>
        <name>S-adenosyl-L-methionine</name>
        <dbReference type="ChEBI" id="CHEBI:59789"/>
    </ligand>
</feature>
<proteinExistence type="inferred from homology"/>
<dbReference type="Proteomes" id="UP001146120">
    <property type="component" value="Unassembled WGS sequence"/>
</dbReference>
<name>A0AAV2YEQ8_9STRA</name>
<evidence type="ECO:0000259" key="9">
    <source>
        <dbReference type="Pfam" id="PF04068"/>
    </source>
</evidence>
<evidence type="ECO:0000256" key="2">
    <source>
        <dbReference type="ARBA" id="ARBA00022517"/>
    </source>
</evidence>
<feature type="compositionally biased region" description="Acidic residues" evidence="7">
    <location>
        <begin position="256"/>
        <end position="269"/>
    </location>
</feature>
<feature type="region of interest" description="Disordered" evidence="7">
    <location>
        <begin position="1"/>
        <end position="64"/>
    </location>
</feature>
<dbReference type="Pfam" id="PF04034">
    <property type="entry name" value="Ribo_biogen_C"/>
    <property type="match status" value="1"/>
</dbReference>
<dbReference type="NCBIfam" id="NF002621">
    <property type="entry name" value="PRK02287.1"/>
    <property type="match status" value="1"/>
</dbReference>
<dbReference type="GO" id="GO:0030490">
    <property type="term" value="P:maturation of SSU-rRNA"/>
    <property type="evidence" value="ECO:0007669"/>
    <property type="project" value="TreeGrafter"/>
</dbReference>